<proteinExistence type="predicted"/>
<dbReference type="PROSITE" id="PS50893">
    <property type="entry name" value="ABC_TRANSPORTER_2"/>
    <property type="match status" value="1"/>
</dbReference>
<dbReference type="Pfam" id="PF00005">
    <property type="entry name" value="ABC_tran"/>
    <property type="match status" value="1"/>
</dbReference>
<dbReference type="PANTHER" id="PTHR42781:SF4">
    <property type="entry name" value="SPERMIDINE_PUTRESCINE IMPORT ATP-BINDING PROTEIN POTA"/>
    <property type="match status" value="1"/>
</dbReference>
<dbReference type="GO" id="GO:0022857">
    <property type="term" value="F:transmembrane transporter activity"/>
    <property type="evidence" value="ECO:0007669"/>
    <property type="project" value="InterPro"/>
</dbReference>
<dbReference type="InterPro" id="IPR027417">
    <property type="entry name" value="P-loop_NTPase"/>
</dbReference>
<reference evidence="5 6" key="1">
    <citation type="submission" date="2019-08" db="EMBL/GenBank/DDBJ databases">
        <title>Parahaliea maris sp. nov., isolated from the surface seawater.</title>
        <authorList>
            <person name="Liu Y."/>
        </authorList>
    </citation>
    <scope>NUCLEOTIDE SEQUENCE [LARGE SCALE GENOMIC DNA]</scope>
    <source>
        <strain evidence="5 6">HSLHS9</strain>
    </source>
</reference>
<name>A0A5C8ZXX5_9GAMM</name>
<protein>
    <submittedName>
        <fullName evidence="5">ABC transporter ATP-binding protein</fullName>
    </submittedName>
</protein>
<dbReference type="Proteomes" id="UP000321039">
    <property type="component" value="Unassembled WGS sequence"/>
</dbReference>
<dbReference type="PANTHER" id="PTHR42781">
    <property type="entry name" value="SPERMIDINE/PUTRESCINE IMPORT ATP-BINDING PROTEIN POTA"/>
    <property type="match status" value="1"/>
</dbReference>
<dbReference type="InterPro" id="IPR013611">
    <property type="entry name" value="Transp-assoc_OB_typ2"/>
</dbReference>
<evidence type="ECO:0000256" key="1">
    <source>
        <dbReference type="ARBA" id="ARBA00022448"/>
    </source>
</evidence>
<keyword evidence="3 5" id="KW-0067">ATP-binding</keyword>
<dbReference type="PROSITE" id="PS00211">
    <property type="entry name" value="ABC_TRANSPORTER_1"/>
    <property type="match status" value="1"/>
</dbReference>
<dbReference type="InterPro" id="IPR003593">
    <property type="entry name" value="AAA+_ATPase"/>
</dbReference>
<dbReference type="FunFam" id="3.40.50.300:FF:000425">
    <property type="entry name" value="Probable ABC transporter, ATP-binding subunit"/>
    <property type="match status" value="1"/>
</dbReference>
<keyword evidence="2" id="KW-0547">Nucleotide-binding</keyword>
<dbReference type="AlphaFoldDB" id="A0A5C8ZXX5"/>
<dbReference type="InterPro" id="IPR008995">
    <property type="entry name" value="Mo/tungstate-bd_C_term_dom"/>
</dbReference>
<dbReference type="InterPro" id="IPR050093">
    <property type="entry name" value="ABC_SmlMolc_Importer"/>
</dbReference>
<keyword evidence="6" id="KW-1185">Reference proteome</keyword>
<dbReference type="SUPFAM" id="SSF52540">
    <property type="entry name" value="P-loop containing nucleoside triphosphate hydrolases"/>
    <property type="match status" value="1"/>
</dbReference>
<dbReference type="GO" id="GO:0016887">
    <property type="term" value="F:ATP hydrolysis activity"/>
    <property type="evidence" value="ECO:0007669"/>
    <property type="project" value="InterPro"/>
</dbReference>
<comment type="caution">
    <text evidence="5">The sequence shown here is derived from an EMBL/GenBank/DDBJ whole genome shotgun (WGS) entry which is preliminary data.</text>
</comment>
<dbReference type="Gene3D" id="2.40.50.100">
    <property type="match status" value="1"/>
</dbReference>
<feature type="domain" description="ABC transporter" evidence="4">
    <location>
        <begin position="5"/>
        <end position="237"/>
    </location>
</feature>
<dbReference type="GO" id="GO:0043190">
    <property type="term" value="C:ATP-binding cassette (ABC) transporter complex"/>
    <property type="evidence" value="ECO:0007669"/>
    <property type="project" value="InterPro"/>
</dbReference>
<dbReference type="InterPro" id="IPR003439">
    <property type="entry name" value="ABC_transporter-like_ATP-bd"/>
</dbReference>
<accession>A0A5C8ZXX5</accession>
<sequence>MSSQLALENVAVAYGSFTAVSGVSLTLESGEIGCLLGPSGCGKTTLLRAIAGFESISAGRISLRGDTISQPGAMLPPERRRVGMVFQDFALFPHLSVARNIAFGLAAMPAAERQQRVAQMLELVSLETYANAYPHELSGGQQQRVALARALAPAPEVLLLDEPFSSLDSELREQLAGEVRELLKRNGVTAILVTHDQHEAFAMADRIALLRQGRVAQLDTPYNLYHNPGSEFVAEFIGQGSILTVSVNEAGELNDGLGMLDMGHRHWQAGETLRLLVRPDDIEYDEHSQLSLVVRGRSFRGAHYLYDLVLPDGQHVPCLAPSHIDVPPGGQLPVRFNLQHVVVFEPDTTPAESATA</sequence>
<keyword evidence="1" id="KW-0813">Transport</keyword>
<gene>
    <name evidence="5" type="ORF">FV139_12000</name>
</gene>
<dbReference type="InterPro" id="IPR017871">
    <property type="entry name" value="ABC_transporter-like_CS"/>
</dbReference>
<evidence type="ECO:0000313" key="6">
    <source>
        <dbReference type="Proteomes" id="UP000321039"/>
    </source>
</evidence>
<evidence type="ECO:0000313" key="5">
    <source>
        <dbReference type="EMBL" id="TXS92699.1"/>
    </source>
</evidence>
<evidence type="ECO:0000256" key="2">
    <source>
        <dbReference type="ARBA" id="ARBA00022741"/>
    </source>
</evidence>
<dbReference type="RefSeq" id="WP_148068702.1">
    <property type="nucleotide sequence ID" value="NZ_VRZA01000004.1"/>
</dbReference>
<dbReference type="SUPFAM" id="SSF50331">
    <property type="entry name" value="MOP-like"/>
    <property type="match status" value="1"/>
</dbReference>
<dbReference type="GO" id="GO:0015697">
    <property type="term" value="P:quaternary ammonium group transport"/>
    <property type="evidence" value="ECO:0007669"/>
    <property type="project" value="UniProtKB-ARBA"/>
</dbReference>
<evidence type="ECO:0000259" key="4">
    <source>
        <dbReference type="PROSITE" id="PS50893"/>
    </source>
</evidence>
<dbReference type="Pfam" id="PF08402">
    <property type="entry name" value="TOBE_2"/>
    <property type="match status" value="1"/>
</dbReference>
<dbReference type="SMART" id="SM00382">
    <property type="entry name" value="AAA"/>
    <property type="match status" value="1"/>
</dbReference>
<evidence type="ECO:0000256" key="3">
    <source>
        <dbReference type="ARBA" id="ARBA00022840"/>
    </source>
</evidence>
<dbReference type="Gene3D" id="3.40.50.300">
    <property type="entry name" value="P-loop containing nucleotide triphosphate hydrolases"/>
    <property type="match status" value="1"/>
</dbReference>
<dbReference type="GO" id="GO:0005524">
    <property type="term" value="F:ATP binding"/>
    <property type="evidence" value="ECO:0007669"/>
    <property type="project" value="UniProtKB-KW"/>
</dbReference>
<organism evidence="5 6">
    <name type="scientific">Parahaliea maris</name>
    <dbReference type="NCBI Taxonomy" id="2716870"/>
    <lineage>
        <taxon>Bacteria</taxon>
        <taxon>Pseudomonadati</taxon>
        <taxon>Pseudomonadota</taxon>
        <taxon>Gammaproteobacteria</taxon>
        <taxon>Cellvibrionales</taxon>
        <taxon>Halieaceae</taxon>
        <taxon>Parahaliea</taxon>
    </lineage>
</organism>
<dbReference type="EMBL" id="VRZA01000004">
    <property type="protein sequence ID" value="TXS92699.1"/>
    <property type="molecule type" value="Genomic_DNA"/>
</dbReference>